<dbReference type="AlphaFoldDB" id="T1DWE3"/>
<keyword evidence="1" id="KW-1133">Transmembrane helix</keyword>
<keyword evidence="1" id="KW-0472">Membrane</keyword>
<proteinExistence type="predicted"/>
<evidence type="ECO:0000313" key="3">
    <source>
        <dbReference type="Proteomes" id="UP000018143"/>
    </source>
</evidence>
<evidence type="ECO:0000256" key="1">
    <source>
        <dbReference type="SAM" id="Phobius"/>
    </source>
</evidence>
<dbReference type="STRING" id="1325130.HFN_0783"/>
<protein>
    <submittedName>
        <fullName evidence="2">Uncharacterized protein</fullName>
    </submittedName>
</protein>
<gene>
    <name evidence="2" type="ORF">HFN_0783</name>
</gene>
<dbReference type="Proteomes" id="UP000018143">
    <property type="component" value="Unassembled WGS sequence"/>
</dbReference>
<keyword evidence="3" id="KW-1185">Reference proteome</keyword>
<name>T1DWE3_9HELI</name>
<reference evidence="2 3" key="1">
    <citation type="journal article" date="2013" name="Genome Announc.">
        <title>Draft Genome Sequence of Helicobacter fennelliae Strain MRY12-0050, Isolated from a Bacteremia Patient.</title>
        <authorList>
            <person name="Rimbara E."/>
            <person name="Matsui M."/>
            <person name="Mori S."/>
            <person name="Suzuki S."/>
            <person name="Suzuki M."/>
            <person name="Kim H."/>
            <person name="Sekizuka T."/>
            <person name="Kuroda M."/>
            <person name="Shibayama K."/>
        </authorList>
    </citation>
    <scope>NUCLEOTIDE SEQUENCE [LARGE SCALE GENOMIC DNA]</scope>
    <source>
        <strain evidence="2 3">MRY12-0050</strain>
    </source>
</reference>
<dbReference type="EMBL" id="BASD01000025">
    <property type="protein sequence ID" value="GAD19543.1"/>
    <property type="molecule type" value="Genomic_DNA"/>
</dbReference>
<feature type="transmembrane region" description="Helical" evidence="1">
    <location>
        <begin position="21"/>
        <end position="49"/>
    </location>
</feature>
<keyword evidence="1" id="KW-0812">Transmembrane</keyword>
<sequence length="66" mass="7815">MQKQSPKYIQKKVLNISSLCLTPFYFAPFCIFYICFVVCPYFALILYFVPLDSVLCFRFCVFDFAL</sequence>
<organism evidence="2 3">
    <name type="scientific">Helicobacter fennelliae MRY12-0050</name>
    <dbReference type="NCBI Taxonomy" id="1325130"/>
    <lineage>
        <taxon>Bacteria</taxon>
        <taxon>Pseudomonadati</taxon>
        <taxon>Campylobacterota</taxon>
        <taxon>Epsilonproteobacteria</taxon>
        <taxon>Campylobacterales</taxon>
        <taxon>Helicobacteraceae</taxon>
        <taxon>Helicobacter</taxon>
    </lineage>
</organism>
<accession>T1DWE3</accession>
<comment type="caution">
    <text evidence="2">The sequence shown here is derived from an EMBL/GenBank/DDBJ whole genome shotgun (WGS) entry which is preliminary data.</text>
</comment>
<evidence type="ECO:0000313" key="2">
    <source>
        <dbReference type="EMBL" id="GAD19543.1"/>
    </source>
</evidence>